<dbReference type="CDD" id="cd08168">
    <property type="entry name" value="Cytochrom_C3"/>
    <property type="match status" value="1"/>
</dbReference>
<sequence length="218" mass="23589">MANIFPPGADHLLRTALILGSGLLAAGIVILVAFAHSPYVTGQGRILVQPVPFSHRHHVGEAGLDCRYCHGAVETSAQAGMPDSATCMTCHAQLFTDAPMLAPVRRSLADGQPLRWRRVYRLPDHVYFSHAPHVRNGIGCTTCHGAVGEMPLTAQAVPMTMEWCLDCHRDPAPHLRPPDAVFAPVAAAMDLSGDRLDALMQRYGLRSEGLTDCTVCHR</sequence>
<proteinExistence type="predicted"/>
<dbReference type="EMBL" id="JBHRTR010000048">
    <property type="protein sequence ID" value="MFC3230614.1"/>
    <property type="molecule type" value="Genomic_DNA"/>
</dbReference>
<keyword evidence="1" id="KW-0472">Membrane</keyword>
<keyword evidence="4" id="KW-1185">Reference proteome</keyword>
<protein>
    <submittedName>
        <fullName evidence="3">Cytochrome c3 family protein</fullName>
    </submittedName>
</protein>
<name>A0ABV7L7U9_9PROT</name>
<feature type="domain" description="Cytochrome c7-like" evidence="2">
    <location>
        <begin position="126"/>
        <end position="217"/>
    </location>
</feature>
<dbReference type="Gene3D" id="3.90.10.10">
    <property type="entry name" value="Cytochrome C3"/>
    <property type="match status" value="2"/>
</dbReference>
<dbReference type="Proteomes" id="UP001595528">
    <property type="component" value="Unassembled WGS sequence"/>
</dbReference>
<evidence type="ECO:0000313" key="3">
    <source>
        <dbReference type="EMBL" id="MFC3230614.1"/>
    </source>
</evidence>
<dbReference type="InterPro" id="IPR029467">
    <property type="entry name" value="Cyt_c7-like"/>
</dbReference>
<dbReference type="RefSeq" id="WP_379905946.1">
    <property type="nucleotide sequence ID" value="NZ_JBHRTR010000048.1"/>
</dbReference>
<dbReference type="InterPro" id="IPR036280">
    <property type="entry name" value="Multihaem_cyt_sf"/>
</dbReference>
<feature type="domain" description="Cytochrome c7-like" evidence="2">
    <location>
        <begin position="52"/>
        <end position="93"/>
    </location>
</feature>
<dbReference type="PANTHER" id="PTHR39425">
    <property type="entry name" value="LIPOPROTEIN CYTOCHROME C"/>
    <property type="match status" value="1"/>
</dbReference>
<dbReference type="PANTHER" id="PTHR39425:SF1">
    <property type="entry name" value="CYTOCHROME C7-LIKE DOMAIN-CONTAINING PROTEIN"/>
    <property type="match status" value="1"/>
</dbReference>
<evidence type="ECO:0000259" key="2">
    <source>
        <dbReference type="Pfam" id="PF14522"/>
    </source>
</evidence>
<reference evidence="4" key="1">
    <citation type="journal article" date="2019" name="Int. J. Syst. Evol. Microbiol.">
        <title>The Global Catalogue of Microorganisms (GCM) 10K type strain sequencing project: providing services to taxonomists for standard genome sequencing and annotation.</title>
        <authorList>
            <consortium name="The Broad Institute Genomics Platform"/>
            <consortium name="The Broad Institute Genome Sequencing Center for Infectious Disease"/>
            <person name="Wu L."/>
            <person name="Ma J."/>
        </authorList>
    </citation>
    <scope>NUCLEOTIDE SEQUENCE [LARGE SCALE GENOMIC DNA]</scope>
    <source>
        <strain evidence="4">KCTC 42964</strain>
    </source>
</reference>
<feature type="transmembrane region" description="Helical" evidence="1">
    <location>
        <begin position="12"/>
        <end position="35"/>
    </location>
</feature>
<accession>A0ABV7L7U9</accession>
<comment type="caution">
    <text evidence="3">The sequence shown here is derived from an EMBL/GenBank/DDBJ whole genome shotgun (WGS) entry which is preliminary data.</text>
</comment>
<keyword evidence="1" id="KW-1133">Transmembrane helix</keyword>
<evidence type="ECO:0000313" key="4">
    <source>
        <dbReference type="Proteomes" id="UP001595528"/>
    </source>
</evidence>
<dbReference type="SUPFAM" id="SSF48695">
    <property type="entry name" value="Multiheme cytochromes"/>
    <property type="match status" value="1"/>
</dbReference>
<keyword evidence="1" id="KW-0812">Transmembrane</keyword>
<dbReference type="Pfam" id="PF14522">
    <property type="entry name" value="Cytochrome_C7"/>
    <property type="match status" value="2"/>
</dbReference>
<organism evidence="3 4">
    <name type="scientific">Marinibaculum pumilum</name>
    <dbReference type="NCBI Taxonomy" id="1766165"/>
    <lineage>
        <taxon>Bacteria</taxon>
        <taxon>Pseudomonadati</taxon>
        <taxon>Pseudomonadota</taxon>
        <taxon>Alphaproteobacteria</taxon>
        <taxon>Rhodospirillales</taxon>
        <taxon>Rhodospirillaceae</taxon>
        <taxon>Marinibaculum</taxon>
    </lineage>
</organism>
<evidence type="ECO:0000256" key="1">
    <source>
        <dbReference type="SAM" id="Phobius"/>
    </source>
</evidence>
<gene>
    <name evidence="3" type="ORF">ACFOGJ_25425</name>
</gene>